<dbReference type="AlphaFoldDB" id="A1BC03"/>
<protein>
    <recommendedName>
        <fullName evidence="9">RNA polymerase sigma-54 factor</fullName>
    </recommendedName>
</protein>
<feature type="domain" description="RNA polymerase sigma factor 54 core-binding" evidence="11">
    <location>
        <begin position="75"/>
        <end position="207"/>
    </location>
</feature>
<proteinExistence type="inferred from homology"/>
<dbReference type="Gene3D" id="1.10.10.1330">
    <property type="entry name" value="RNA polymerase sigma-54 factor, core-binding domain"/>
    <property type="match status" value="1"/>
</dbReference>
<dbReference type="InterPro" id="IPR007634">
    <property type="entry name" value="RNA_pol_sigma_54_DNA-bd"/>
</dbReference>
<comment type="similarity">
    <text evidence="1 9">Belongs to the sigma-54 factor family.</text>
</comment>
<evidence type="ECO:0000259" key="11">
    <source>
        <dbReference type="Pfam" id="PF04963"/>
    </source>
</evidence>
<dbReference type="OrthoDB" id="9814402at2"/>
<name>A1BC03_PARDP</name>
<accession>A1BC03</accession>
<dbReference type="GO" id="GO:0000428">
    <property type="term" value="C:DNA-directed RNA polymerase complex"/>
    <property type="evidence" value="ECO:0007669"/>
    <property type="project" value="UniProtKB-KW"/>
</dbReference>
<dbReference type="HOGENOM" id="CLU_020569_1_1_5"/>
<dbReference type="Pfam" id="PF00309">
    <property type="entry name" value="Sigma54_AID"/>
    <property type="match status" value="1"/>
</dbReference>
<evidence type="ECO:0000256" key="5">
    <source>
        <dbReference type="ARBA" id="ARBA00023015"/>
    </source>
</evidence>
<dbReference type="InterPro" id="IPR038709">
    <property type="entry name" value="RpoN_core-bd_sf"/>
</dbReference>
<keyword evidence="13" id="KW-1185">Reference proteome</keyword>
<evidence type="ECO:0000256" key="1">
    <source>
        <dbReference type="ARBA" id="ARBA00008798"/>
    </source>
</evidence>
<dbReference type="GO" id="GO:0006352">
    <property type="term" value="P:DNA-templated transcription initiation"/>
    <property type="evidence" value="ECO:0007669"/>
    <property type="project" value="InterPro"/>
</dbReference>
<dbReference type="PRINTS" id="PR00045">
    <property type="entry name" value="SIGMA54FCT"/>
</dbReference>
<dbReference type="Gene3D" id="1.10.10.60">
    <property type="entry name" value="Homeodomain-like"/>
    <property type="match status" value="1"/>
</dbReference>
<dbReference type="GO" id="GO:0003677">
    <property type="term" value="F:DNA binding"/>
    <property type="evidence" value="ECO:0007669"/>
    <property type="project" value="UniProtKB-KW"/>
</dbReference>
<reference evidence="13" key="1">
    <citation type="submission" date="2006-12" db="EMBL/GenBank/DDBJ databases">
        <title>Complete sequence of plasmid 1 of Paracoccus denitrificans PD1222.</title>
        <authorList>
            <person name="Copeland A."/>
            <person name="Lucas S."/>
            <person name="Lapidus A."/>
            <person name="Barry K."/>
            <person name="Detter J.C."/>
            <person name="Glavina del Rio T."/>
            <person name="Hammon N."/>
            <person name="Israni S."/>
            <person name="Dalin E."/>
            <person name="Tice H."/>
            <person name="Pitluck S."/>
            <person name="Munk A.C."/>
            <person name="Brettin T."/>
            <person name="Bruce D."/>
            <person name="Han C."/>
            <person name="Tapia R."/>
            <person name="Gilna P."/>
            <person name="Schmutz J."/>
            <person name="Larimer F."/>
            <person name="Land M."/>
            <person name="Hauser L."/>
            <person name="Kyrpides N."/>
            <person name="Lykidis A."/>
            <person name="Spiro S."/>
            <person name="Richardson D.J."/>
            <person name="Moir J.W.B."/>
            <person name="Ferguson S.J."/>
            <person name="van Spanning R.J.M."/>
            <person name="Richardson P."/>
        </authorList>
    </citation>
    <scope>NUCLEOTIDE SEQUENCE [LARGE SCALE GENOMIC DNA]</scope>
    <source>
        <strain evidence="13">Pd 1222</strain>
        <plasmid evidence="13">pPD1222</plasmid>
    </source>
</reference>
<dbReference type="RefSeq" id="WP_011751205.1">
    <property type="nucleotide sequence ID" value="NC_008688.1"/>
</dbReference>
<keyword evidence="7 9" id="KW-0238">DNA-binding</keyword>
<dbReference type="GO" id="GO:0016987">
    <property type="term" value="F:sigma factor activity"/>
    <property type="evidence" value="ECO:0007669"/>
    <property type="project" value="UniProtKB-KW"/>
</dbReference>
<dbReference type="eggNOG" id="COG1508">
    <property type="taxonomic scope" value="Bacteria"/>
</dbReference>
<dbReference type="InterPro" id="IPR000394">
    <property type="entry name" value="RNA_pol_sigma_54"/>
</dbReference>
<dbReference type="Pfam" id="PF04963">
    <property type="entry name" value="Sigma54_CBD"/>
    <property type="match status" value="1"/>
</dbReference>
<feature type="domain" description="RNA polymerase sigma factor 54 DNA-binding" evidence="10">
    <location>
        <begin position="247"/>
        <end position="393"/>
    </location>
</feature>
<keyword evidence="3 9" id="KW-0808">Transferase</keyword>
<gene>
    <name evidence="12" type="ordered locus">Pden_4987</name>
</gene>
<dbReference type="GO" id="GO:0001216">
    <property type="term" value="F:DNA-binding transcription activator activity"/>
    <property type="evidence" value="ECO:0007669"/>
    <property type="project" value="InterPro"/>
</dbReference>
<evidence type="ECO:0000313" key="12">
    <source>
        <dbReference type="EMBL" id="ABL73047.1"/>
    </source>
</evidence>
<dbReference type="InterPro" id="IPR007046">
    <property type="entry name" value="RNA_pol_sigma_54_core-bd"/>
</dbReference>
<keyword evidence="6 9" id="KW-0731">Sigma factor</keyword>
<dbReference type="GeneID" id="93454408"/>
<organism evidence="12 13">
    <name type="scientific">Paracoccus denitrificans (strain Pd 1222)</name>
    <dbReference type="NCBI Taxonomy" id="318586"/>
    <lineage>
        <taxon>Bacteria</taxon>
        <taxon>Pseudomonadati</taxon>
        <taxon>Pseudomonadota</taxon>
        <taxon>Alphaproteobacteria</taxon>
        <taxon>Rhodobacterales</taxon>
        <taxon>Paracoccaceae</taxon>
        <taxon>Paracoccus</taxon>
    </lineage>
</organism>
<dbReference type="PIRSF" id="PIRSF000774">
    <property type="entry name" value="RpoN"/>
    <property type="match status" value="1"/>
</dbReference>
<evidence type="ECO:0000259" key="10">
    <source>
        <dbReference type="Pfam" id="PF04552"/>
    </source>
</evidence>
<dbReference type="KEGG" id="pde:Pden_4987"/>
<keyword evidence="12" id="KW-0614">Plasmid</keyword>
<dbReference type="EnsemblBacteria" id="ABL73047">
    <property type="protein sequence ID" value="ABL73047"/>
    <property type="gene ID" value="Pden_4987"/>
</dbReference>
<dbReference type="Proteomes" id="UP000000361">
    <property type="component" value="Chromosome 1"/>
</dbReference>
<evidence type="ECO:0000256" key="9">
    <source>
        <dbReference type="PIRNR" id="PIRNR000774"/>
    </source>
</evidence>
<evidence type="ECO:0000256" key="8">
    <source>
        <dbReference type="ARBA" id="ARBA00023163"/>
    </source>
</evidence>
<evidence type="ECO:0000256" key="3">
    <source>
        <dbReference type="ARBA" id="ARBA00022679"/>
    </source>
</evidence>
<keyword evidence="4 9" id="KW-0548">Nucleotidyltransferase</keyword>
<dbReference type="PROSITE" id="PS00718">
    <property type="entry name" value="SIGMA54_2"/>
    <property type="match status" value="1"/>
</dbReference>
<dbReference type="GO" id="GO:0016779">
    <property type="term" value="F:nucleotidyltransferase activity"/>
    <property type="evidence" value="ECO:0007669"/>
    <property type="project" value="UniProtKB-KW"/>
</dbReference>
<evidence type="ECO:0000256" key="7">
    <source>
        <dbReference type="ARBA" id="ARBA00023125"/>
    </source>
</evidence>
<dbReference type="Pfam" id="PF04552">
    <property type="entry name" value="Sigma54_DBD"/>
    <property type="match status" value="1"/>
</dbReference>
<dbReference type="PROSITE" id="PS50044">
    <property type="entry name" value="SIGMA54_3"/>
    <property type="match status" value="1"/>
</dbReference>
<keyword evidence="8 9" id="KW-0804">Transcription</keyword>
<evidence type="ECO:0000256" key="4">
    <source>
        <dbReference type="ARBA" id="ARBA00022695"/>
    </source>
</evidence>
<evidence type="ECO:0000256" key="2">
    <source>
        <dbReference type="ARBA" id="ARBA00022478"/>
    </source>
</evidence>
<dbReference type="PANTHER" id="PTHR32248:SF4">
    <property type="entry name" value="RNA POLYMERASE SIGMA-54 FACTOR"/>
    <property type="match status" value="1"/>
</dbReference>
<geneLocation type="plasmid" evidence="13">
    <name>pPD1222</name>
</geneLocation>
<keyword evidence="2 9" id="KW-0240">DNA-directed RNA polymerase</keyword>
<evidence type="ECO:0000256" key="6">
    <source>
        <dbReference type="ARBA" id="ARBA00023082"/>
    </source>
</evidence>
<dbReference type="EMBL" id="CP000491">
    <property type="protein sequence ID" value="ABL73047.1"/>
    <property type="molecule type" value="Genomic_DNA"/>
</dbReference>
<dbReference type="PANTHER" id="PTHR32248">
    <property type="entry name" value="RNA POLYMERASE SIGMA-54 FACTOR"/>
    <property type="match status" value="1"/>
</dbReference>
<keyword evidence="5 9" id="KW-0805">Transcription regulation</keyword>
<comment type="function">
    <text evidence="9">Sigma factors are initiation factors that promote the attachment of RNA polymerase to specific initiation sites and are then released.</text>
</comment>
<sequence>MPQSRRNNRAAGRMRQELTQRQIGKLALSQKMQLSLDVLRMDAGRLSRRIRLELARNPALTCADPDLLPQPDDPRAELIAQIGLLPLPADQMRIAQELVHCLDDRGLLADPLAEIAGWLGTTPAVLEGLLPHLHRLEPHGVFARDMSECFRLQLRAKNLLDPWMDRLLDRLDLVAEGNLSAIAAFLGTDHEDAGDMIADIRALTPAPLGIPAAGGPPPELELTAQGVLKPGPSLALALGDEGDGEARAMAQGLVAAVENRMQTLLRIGTALIEIQSSWLLGHGARRPLTMTALGTSLGLSKSTISRAVAGVVIRTPAGPVHLRDLLKPPISSHNPDLDREGVLQTLSQIIGDWPEGYRCTDARLAEKLAARGIRLSRRTVAKYRLGLGVPRHRQDE</sequence>
<evidence type="ECO:0000313" key="13">
    <source>
        <dbReference type="Proteomes" id="UP000000361"/>
    </source>
</evidence>